<feature type="region of interest" description="Disordered" evidence="1">
    <location>
        <begin position="142"/>
        <end position="170"/>
    </location>
</feature>
<gene>
    <name evidence="2" type="ORF">DEO72_LG7g1838</name>
</gene>
<dbReference type="Proteomes" id="UP000501690">
    <property type="component" value="Linkage Group LG7"/>
</dbReference>
<reference evidence="2 3" key="1">
    <citation type="submission" date="2019-04" db="EMBL/GenBank/DDBJ databases">
        <title>An improved genome assembly and genetic linkage map for asparagus bean, Vigna unguiculata ssp. sesquipedialis.</title>
        <authorList>
            <person name="Xia Q."/>
            <person name="Zhang R."/>
            <person name="Dong Y."/>
        </authorList>
    </citation>
    <scope>NUCLEOTIDE SEQUENCE [LARGE SCALE GENOMIC DNA]</scope>
    <source>
        <tissue evidence="2">Leaf</tissue>
    </source>
</reference>
<feature type="compositionally biased region" description="Low complexity" evidence="1">
    <location>
        <begin position="54"/>
        <end position="65"/>
    </location>
</feature>
<dbReference type="EMBL" id="CP039351">
    <property type="protein sequence ID" value="QCE00548.1"/>
    <property type="molecule type" value="Genomic_DNA"/>
</dbReference>
<name>A0A4D6MHP8_VIGUN</name>
<feature type="compositionally biased region" description="Basic and acidic residues" evidence="1">
    <location>
        <begin position="67"/>
        <end position="83"/>
    </location>
</feature>
<keyword evidence="3" id="KW-1185">Reference proteome</keyword>
<organism evidence="2 3">
    <name type="scientific">Vigna unguiculata</name>
    <name type="common">Cowpea</name>
    <dbReference type="NCBI Taxonomy" id="3917"/>
    <lineage>
        <taxon>Eukaryota</taxon>
        <taxon>Viridiplantae</taxon>
        <taxon>Streptophyta</taxon>
        <taxon>Embryophyta</taxon>
        <taxon>Tracheophyta</taxon>
        <taxon>Spermatophyta</taxon>
        <taxon>Magnoliopsida</taxon>
        <taxon>eudicotyledons</taxon>
        <taxon>Gunneridae</taxon>
        <taxon>Pentapetalae</taxon>
        <taxon>rosids</taxon>
        <taxon>fabids</taxon>
        <taxon>Fabales</taxon>
        <taxon>Fabaceae</taxon>
        <taxon>Papilionoideae</taxon>
        <taxon>50 kb inversion clade</taxon>
        <taxon>NPAAA clade</taxon>
        <taxon>indigoferoid/millettioid clade</taxon>
        <taxon>Phaseoleae</taxon>
        <taxon>Vigna</taxon>
    </lineage>
</organism>
<sequence length="199" mass="21569">MVVSSANIGRRVHSEARAAIKKTGGVRKDKENGVFKETRGKLYFSLDTKTRHCSPTTNTPLPSLPRRTRDVGDDAVHHQKNTGDHASPSSFFSNARETGAALIPFMASRTRLSETVVSEFSHLKVVAGPAVTVEGITTSLAREDSAARHHATIPSPFSRPHATRFENATRPHSTVDELRFAGGEAGGGSLLLVFYFDLC</sequence>
<feature type="region of interest" description="Disordered" evidence="1">
    <location>
        <begin position="51"/>
        <end position="92"/>
    </location>
</feature>
<dbReference type="AlphaFoldDB" id="A0A4D6MHP8"/>
<evidence type="ECO:0000313" key="2">
    <source>
        <dbReference type="EMBL" id="QCE00548.1"/>
    </source>
</evidence>
<evidence type="ECO:0000313" key="3">
    <source>
        <dbReference type="Proteomes" id="UP000501690"/>
    </source>
</evidence>
<accession>A0A4D6MHP8</accession>
<evidence type="ECO:0000256" key="1">
    <source>
        <dbReference type="SAM" id="MobiDB-lite"/>
    </source>
</evidence>
<proteinExistence type="predicted"/>
<protein>
    <submittedName>
        <fullName evidence="2">Uncharacterized protein</fullName>
    </submittedName>
</protein>